<dbReference type="EMBL" id="MU855475">
    <property type="protein sequence ID" value="KAK3902990.1"/>
    <property type="molecule type" value="Genomic_DNA"/>
</dbReference>
<evidence type="ECO:0000313" key="9">
    <source>
        <dbReference type="EMBL" id="KAK3902990.1"/>
    </source>
</evidence>
<dbReference type="AlphaFoldDB" id="A0AAN6RU09"/>
<dbReference type="SUPFAM" id="SSF54447">
    <property type="entry name" value="ssDNA-binding transcriptional regulator domain"/>
    <property type="match status" value="1"/>
</dbReference>
<evidence type="ECO:0000259" key="8">
    <source>
        <dbReference type="Pfam" id="PF02229"/>
    </source>
</evidence>
<protein>
    <submittedName>
        <fullName evidence="9">Transcriptional Coactivator p15-domain-containing protein</fullName>
    </submittedName>
</protein>
<dbReference type="InterPro" id="IPR003173">
    <property type="entry name" value="PC4_C"/>
</dbReference>
<evidence type="ECO:0000256" key="4">
    <source>
        <dbReference type="ARBA" id="ARBA00023125"/>
    </source>
</evidence>
<keyword evidence="10" id="KW-1185">Reference proteome</keyword>
<feature type="domain" description="Transcriptional coactivator p15 (PC4) C-terminal" evidence="8">
    <location>
        <begin position="47"/>
        <end position="98"/>
    </location>
</feature>
<keyword evidence="4" id="KW-0238">DNA-binding</keyword>
<feature type="compositionally biased region" description="Acidic residues" evidence="7">
    <location>
        <begin position="152"/>
        <end position="162"/>
    </location>
</feature>
<dbReference type="InterPro" id="IPR045125">
    <property type="entry name" value="Sub1/Tcp4-like"/>
</dbReference>
<reference evidence="9" key="2">
    <citation type="submission" date="2023-05" db="EMBL/GenBank/DDBJ databases">
        <authorList>
            <consortium name="Lawrence Berkeley National Laboratory"/>
            <person name="Steindorff A."/>
            <person name="Hensen N."/>
            <person name="Bonometti L."/>
            <person name="Westerberg I."/>
            <person name="Brannstrom I.O."/>
            <person name="Guillou S."/>
            <person name="Cros-Aarteil S."/>
            <person name="Calhoun S."/>
            <person name="Haridas S."/>
            <person name="Kuo A."/>
            <person name="Mondo S."/>
            <person name="Pangilinan J."/>
            <person name="Riley R."/>
            <person name="Labutti K."/>
            <person name="Andreopoulos B."/>
            <person name="Lipzen A."/>
            <person name="Chen C."/>
            <person name="Yanf M."/>
            <person name="Daum C."/>
            <person name="Ng V."/>
            <person name="Clum A."/>
            <person name="Ohm R."/>
            <person name="Martin F."/>
            <person name="Silar P."/>
            <person name="Natvig D."/>
            <person name="Lalanne C."/>
            <person name="Gautier V."/>
            <person name="Ament-Velasquez S.L."/>
            <person name="Kruys A."/>
            <person name="Hutchinson M.I."/>
            <person name="Powell A.J."/>
            <person name="Barry K."/>
            <person name="Miller A.N."/>
            <person name="Grigoriev I.V."/>
            <person name="Debuchy R."/>
            <person name="Gladieux P."/>
            <person name="Thoren M.H."/>
            <person name="Johannesson H."/>
        </authorList>
    </citation>
    <scope>NUCLEOTIDE SEQUENCE</scope>
    <source>
        <strain evidence="9">CBS 103.79</strain>
    </source>
</reference>
<comment type="similarity">
    <text evidence="2">Belongs to the transcriptional coactivator PC4 family.</text>
</comment>
<dbReference type="Proteomes" id="UP001303889">
    <property type="component" value="Unassembled WGS sequence"/>
</dbReference>
<evidence type="ECO:0000256" key="1">
    <source>
        <dbReference type="ARBA" id="ARBA00004123"/>
    </source>
</evidence>
<dbReference type="Gene3D" id="2.30.31.10">
    <property type="entry name" value="Transcriptional Coactivator Pc4, Chain A"/>
    <property type="match status" value="1"/>
</dbReference>
<sequence length="162" mass="17491">MPFNKKRHFNSDSDGETSQQVVKKSRSTKPAAPEGSKGIDESGNSYWDIGKNRRVSYSMFKGHGLVNIREYYSTPDGELRPGKKGISLSMAQFNVLLKVIPELSQELRAQGHDVGAAPPGPSAVTANDASANDASVKTEKPKKAPKANIDATSDEEEDGVDE</sequence>
<keyword evidence="3" id="KW-0805">Transcription regulation</keyword>
<comment type="subcellular location">
    <subcellularLocation>
        <location evidence="1">Nucleus</location>
    </subcellularLocation>
</comment>
<organism evidence="9 10">
    <name type="scientific">Staphylotrichum tortipilum</name>
    <dbReference type="NCBI Taxonomy" id="2831512"/>
    <lineage>
        <taxon>Eukaryota</taxon>
        <taxon>Fungi</taxon>
        <taxon>Dikarya</taxon>
        <taxon>Ascomycota</taxon>
        <taxon>Pezizomycotina</taxon>
        <taxon>Sordariomycetes</taxon>
        <taxon>Sordariomycetidae</taxon>
        <taxon>Sordariales</taxon>
        <taxon>Chaetomiaceae</taxon>
        <taxon>Staphylotrichum</taxon>
    </lineage>
</organism>
<gene>
    <name evidence="9" type="ORF">C8A05DRAFT_33272</name>
</gene>
<feature type="region of interest" description="Disordered" evidence="7">
    <location>
        <begin position="112"/>
        <end position="162"/>
    </location>
</feature>
<evidence type="ECO:0000256" key="6">
    <source>
        <dbReference type="ARBA" id="ARBA00023242"/>
    </source>
</evidence>
<dbReference type="InterPro" id="IPR009044">
    <property type="entry name" value="ssDNA-bd_transcriptional_reg"/>
</dbReference>
<feature type="compositionally biased region" description="Polar residues" evidence="7">
    <location>
        <begin position="124"/>
        <end position="135"/>
    </location>
</feature>
<dbReference type="GO" id="GO:0005634">
    <property type="term" value="C:nucleus"/>
    <property type="evidence" value="ECO:0007669"/>
    <property type="project" value="UniProtKB-SubCell"/>
</dbReference>
<evidence type="ECO:0000256" key="3">
    <source>
        <dbReference type="ARBA" id="ARBA00023015"/>
    </source>
</evidence>
<keyword evidence="6" id="KW-0539">Nucleus</keyword>
<dbReference type="PANTHER" id="PTHR13215">
    <property type="entry name" value="RNA POLYMERASE II TRANSCRIPTIONAL COACTIVATOR"/>
    <property type="match status" value="1"/>
</dbReference>
<evidence type="ECO:0000256" key="7">
    <source>
        <dbReference type="SAM" id="MobiDB-lite"/>
    </source>
</evidence>
<evidence type="ECO:0000313" key="10">
    <source>
        <dbReference type="Proteomes" id="UP001303889"/>
    </source>
</evidence>
<evidence type="ECO:0000256" key="2">
    <source>
        <dbReference type="ARBA" id="ARBA00009001"/>
    </source>
</evidence>
<dbReference type="Pfam" id="PF02229">
    <property type="entry name" value="PC4"/>
    <property type="match status" value="1"/>
</dbReference>
<dbReference type="GO" id="GO:0060261">
    <property type="term" value="P:positive regulation of transcription initiation by RNA polymerase II"/>
    <property type="evidence" value="ECO:0007669"/>
    <property type="project" value="InterPro"/>
</dbReference>
<name>A0AAN6RU09_9PEZI</name>
<reference evidence="9" key="1">
    <citation type="journal article" date="2023" name="Mol. Phylogenet. Evol.">
        <title>Genome-scale phylogeny and comparative genomics of the fungal order Sordariales.</title>
        <authorList>
            <person name="Hensen N."/>
            <person name="Bonometti L."/>
            <person name="Westerberg I."/>
            <person name="Brannstrom I.O."/>
            <person name="Guillou S."/>
            <person name="Cros-Aarteil S."/>
            <person name="Calhoun S."/>
            <person name="Haridas S."/>
            <person name="Kuo A."/>
            <person name="Mondo S."/>
            <person name="Pangilinan J."/>
            <person name="Riley R."/>
            <person name="LaButti K."/>
            <person name="Andreopoulos B."/>
            <person name="Lipzen A."/>
            <person name="Chen C."/>
            <person name="Yan M."/>
            <person name="Daum C."/>
            <person name="Ng V."/>
            <person name="Clum A."/>
            <person name="Steindorff A."/>
            <person name="Ohm R.A."/>
            <person name="Martin F."/>
            <person name="Silar P."/>
            <person name="Natvig D.O."/>
            <person name="Lalanne C."/>
            <person name="Gautier V."/>
            <person name="Ament-Velasquez S.L."/>
            <person name="Kruys A."/>
            <person name="Hutchinson M.I."/>
            <person name="Powell A.J."/>
            <person name="Barry K."/>
            <person name="Miller A.N."/>
            <person name="Grigoriev I.V."/>
            <person name="Debuchy R."/>
            <person name="Gladieux P."/>
            <person name="Hiltunen Thoren M."/>
            <person name="Johannesson H."/>
        </authorList>
    </citation>
    <scope>NUCLEOTIDE SEQUENCE</scope>
    <source>
        <strain evidence="9">CBS 103.79</strain>
    </source>
</reference>
<dbReference type="GO" id="GO:0003677">
    <property type="term" value="F:DNA binding"/>
    <property type="evidence" value="ECO:0007669"/>
    <property type="project" value="UniProtKB-KW"/>
</dbReference>
<feature type="region of interest" description="Disordered" evidence="7">
    <location>
        <begin position="1"/>
        <end position="45"/>
    </location>
</feature>
<evidence type="ECO:0000256" key="5">
    <source>
        <dbReference type="ARBA" id="ARBA00023163"/>
    </source>
</evidence>
<dbReference type="GO" id="GO:0003713">
    <property type="term" value="F:transcription coactivator activity"/>
    <property type="evidence" value="ECO:0007669"/>
    <property type="project" value="InterPro"/>
</dbReference>
<keyword evidence="5" id="KW-0804">Transcription</keyword>
<accession>A0AAN6RU09</accession>
<comment type="caution">
    <text evidence="9">The sequence shown here is derived from an EMBL/GenBank/DDBJ whole genome shotgun (WGS) entry which is preliminary data.</text>
</comment>
<proteinExistence type="inferred from homology"/>